<name>A0A8T4L6M2_9ARCH</name>
<protein>
    <submittedName>
        <fullName evidence="2">Class IV adenylate cyclase</fullName>
    </submittedName>
</protein>
<dbReference type="InterPro" id="IPR033469">
    <property type="entry name" value="CYTH-like_dom_sf"/>
</dbReference>
<dbReference type="Proteomes" id="UP000675968">
    <property type="component" value="Unassembled WGS sequence"/>
</dbReference>
<dbReference type="EMBL" id="JAGVWC010000010">
    <property type="protein sequence ID" value="MBS3061542.1"/>
    <property type="molecule type" value="Genomic_DNA"/>
</dbReference>
<dbReference type="PROSITE" id="PS51707">
    <property type="entry name" value="CYTH"/>
    <property type="match status" value="1"/>
</dbReference>
<dbReference type="CDD" id="cd07890">
    <property type="entry name" value="CYTH-like_AC_IV-like"/>
    <property type="match status" value="1"/>
</dbReference>
<dbReference type="NCBIfam" id="TIGR00318">
    <property type="entry name" value="cyaB"/>
    <property type="match status" value="1"/>
</dbReference>
<sequence>MAAHNQEVEIKIPVDKAEFDRLTERLSGSCGASHVSNQLDDYFNAPHRDFLAVAYPFEWLSIRKRGPKVILNYKHFFPENVEVFSHCEEFETDVGNRDGLERLFVSLGFRKIVSIEKKREAFVFQHEFEIALDDVKDLGFFVEIEALKDFGGVDETRLRVHRFAESLGLNVSKADKRGYPYLLLKKKGLMN</sequence>
<gene>
    <name evidence="2" type="primary">cyaB</name>
    <name evidence="2" type="ORF">J4215_03090</name>
</gene>
<dbReference type="InterPro" id="IPR008173">
    <property type="entry name" value="Adenylyl_cyclase_CyaB"/>
</dbReference>
<comment type="caution">
    <text evidence="2">The sequence shown here is derived from an EMBL/GenBank/DDBJ whole genome shotgun (WGS) entry which is preliminary data.</text>
</comment>
<dbReference type="Pfam" id="PF01928">
    <property type="entry name" value="CYTH"/>
    <property type="match status" value="1"/>
</dbReference>
<dbReference type="SUPFAM" id="SSF55154">
    <property type="entry name" value="CYTH-like phosphatases"/>
    <property type="match status" value="1"/>
</dbReference>
<feature type="domain" description="CYTH" evidence="1">
    <location>
        <begin position="5"/>
        <end position="185"/>
    </location>
</feature>
<reference evidence="2" key="1">
    <citation type="submission" date="2021-03" db="EMBL/GenBank/DDBJ databases">
        <authorList>
            <person name="Jaffe A."/>
        </authorList>
    </citation>
    <scope>NUCLEOTIDE SEQUENCE</scope>
    <source>
        <strain evidence="2">RIFCSPLOWO2_01_FULL_AR10_48_17</strain>
    </source>
</reference>
<dbReference type="PANTHER" id="PTHR21028:SF2">
    <property type="entry name" value="CYTH DOMAIN-CONTAINING PROTEIN"/>
    <property type="match status" value="1"/>
</dbReference>
<dbReference type="AlphaFoldDB" id="A0A8T4L6M2"/>
<accession>A0A8T4L6M2</accession>
<evidence type="ECO:0000259" key="1">
    <source>
        <dbReference type="PROSITE" id="PS51707"/>
    </source>
</evidence>
<dbReference type="InterPro" id="IPR023577">
    <property type="entry name" value="CYTH_domain"/>
</dbReference>
<proteinExistence type="predicted"/>
<dbReference type="SMART" id="SM01118">
    <property type="entry name" value="CYTH"/>
    <property type="match status" value="1"/>
</dbReference>
<evidence type="ECO:0000313" key="2">
    <source>
        <dbReference type="EMBL" id="MBS3061542.1"/>
    </source>
</evidence>
<dbReference type="PANTHER" id="PTHR21028">
    <property type="entry name" value="SI:CH211-156B7.4"/>
    <property type="match status" value="1"/>
</dbReference>
<evidence type="ECO:0000313" key="3">
    <source>
        <dbReference type="Proteomes" id="UP000675968"/>
    </source>
</evidence>
<reference evidence="2" key="2">
    <citation type="submission" date="2021-05" db="EMBL/GenBank/DDBJ databases">
        <title>Protein family content uncovers lineage relationships and bacterial pathway maintenance mechanisms in DPANN archaea.</title>
        <authorList>
            <person name="Castelle C.J."/>
            <person name="Meheust R."/>
            <person name="Jaffe A.L."/>
            <person name="Seitz K."/>
            <person name="Gong X."/>
            <person name="Baker B.J."/>
            <person name="Banfield J.F."/>
        </authorList>
    </citation>
    <scope>NUCLEOTIDE SEQUENCE</scope>
    <source>
        <strain evidence="2">RIFCSPLOWO2_01_FULL_AR10_48_17</strain>
    </source>
</reference>
<organism evidence="2 3">
    <name type="scientific">Candidatus Iainarchaeum sp</name>
    <dbReference type="NCBI Taxonomy" id="3101447"/>
    <lineage>
        <taxon>Archaea</taxon>
        <taxon>Candidatus Iainarchaeota</taxon>
        <taxon>Candidatus Iainarchaeia</taxon>
        <taxon>Candidatus Iainarchaeales</taxon>
        <taxon>Candidatus Iainarchaeaceae</taxon>
        <taxon>Candidatus Iainarchaeum</taxon>
    </lineage>
</organism>
<dbReference type="Gene3D" id="2.40.320.10">
    <property type="entry name" value="Hypothetical Protein Pfu-838710-001"/>
    <property type="match status" value="1"/>
</dbReference>